<dbReference type="Gene3D" id="3.40.50.720">
    <property type="entry name" value="NAD(P)-binding Rossmann-like Domain"/>
    <property type="match status" value="1"/>
</dbReference>
<comment type="similarity">
    <text evidence="1 3">Belongs to the short-chain dehydrogenases/reductases (SDR) family.</text>
</comment>
<dbReference type="CDD" id="cd05233">
    <property type="entry name" value="SDR_c"/>
    <property type="match status" value="1"/>
</dbReference>
<evidence type="ECO:0000259" key="4">
    <source>
        <dbReference type="SMART" id="SM00822"/>
    </source>
</evidence>
<dbReference type="PANTHER" id="PTHR44196">
    <property type="entry name" value="DEHYDROGENASE/REDUCTASE SDR FAMILY MEMBER 7B"/>
    <property type="match status" value="1"/>
</dbReference>
<evidence type="ECO:0000313" key="5">
    <source>
        <dbReference type="EMBL" id="GAA1972095.1"/>
    </source>
</evidence>
<evidence type="ECO:0000256" key="2">
    <source>
        <dbReference type="ARBA" id="ARBA00023002"/>
    </source>
</evidence>
<dbReference type="PROSITE" id="PS00061">
    <property type="entry name" value="ADH_SHORT"/>
    <property type="match status" value="1"/>
</dbReference>
<protein>
    <submittedName>
        <fullName evidence="5">SDR family oxidoreductase</fullName>
    </submittedName>
</protein>
<organism evidence="5 6">
    <name type="scientific">Catenulispora subtropica</name>
    <dbReference type="NCBI Taxonomy" id="450798"/>
    <lineage>
        <taxon>Bacteria</taxon>
        <taxon>Bacillati</taxon>
        <taxon>Actinomycetota</taxon>
        <taxon>Actinomycetes</taxon>
        <taxon>Catenulisporales</taxon>
        <taxon>Catenulisporaceae</taxon>
        <taxon>Catenulispora</taxon>
    </lineage>
</organism>
<evidence type="ECO:0000256" key="3">
    <source>
        <dbReference type="RuleBase" id="RU000363"/>
    </source>
</evidence>
<dbReference type="SMART" id="SM00822">
    <property type="entry name" value="PKS_KR"/>
    <property type="match status" value="1"/>
</dbReference>
<dbReference type="InterPro" id="IPR020904">
    <property type="entry name" value="Sc_DH/Rdtase_CS"/>
</dbReference>
<dbReference type="InterPro" id="IPR057326">
    <property type="entry name" value="KR_dom"/>
</dbReference>
<accession>A0ABN2RNA0</accession>
<dbReference type="InterPro" id="IPR036291">
    <property type="entry name" value="NAD(P)-bd_dom_sf"/>
</dbReference>
<dbReference type="SUPFAM" id="SSF51735">
    <property type="entry name" value="NAD(P)-binding Rossmann-fold domains"/>
    <property type="match status" value="1"/>
</dbReference>
<dbReference type="PANTHER" id="PTHR44196:SF1">
    <property type="entry name" value="DEHYDROGENASE_REDUCTASE SDR FAMILY MEMBER 7B"/>
    <property type="match status" value="1"/>
</dbReference>
<proteinExistence type="inferred from homology"/>
<reference evidence="5 6" key="1">
    <citation type="journal article" date="2019" name="Int. J. Syst. Evol. Microbiol.">
        <title>The Global Catalogue of Microorganisms (GCM) 10K type strain sequencing project: providing services to taxonomists for standard genome sequencing and annotation.</title>
        <authorList>
            <consortium name="The Broad Institute Genomics Platform"/>
            <consortium name="The Broad Institute Genome Sequencing Center for Infectious Disease"/>
            <person name="Wu L."/>
            <person name="Ma J."/>
        </authorList>
    </citation>
    <scope>NUCLEOTIDE SEQUENCE [LARGE SCALE GENOMIC DNA]</scope>
    <source>
        <strain evidence="5 6">JCM 16013</strain>
    </source>
</reference>
<dbReference type="PRINTS" id="PR00081">
    <property type="entry name" value="GDHRDH"/>
</dbReference>
<keyword evidence="2" id="KW-0560">Oxidoreductase</keyword>
<dbReference type="EMBL" id="BAAAQM010000017">
    <property type="protein sequence ID" value="GAA1972095.1"/>
    <property type="molecule type" value="Genomic_DNA"/>
</dbReference>
<dbReference type="Pfam" id="PF00106">
    <property type="entry name" value="adh_short"/>
    <property type="match status" value="1"/>
</dbReference>
<feature type="domain" description="Ketoreductase" evidence="4">
    <location>
        <begin position="10"/>
        <end position="195"/>
    </location>
</feature>
<evidence type="ECO:0000313" key="6">
    <source>
        <dbReference type="Proteomes" id="UP001499854"/>
    </source>
</evidence>
<dbReference type="RefSeq" id="WP_344658049.1">
    <property type="nucleotide sequence ID" value="NZ_BAAAQM010000017.1"/>
</dbReference>
<dbReference type="InterPro" id="IPR002347">
    <property type="entry name" value="SDR_fam"/>
</dbReference>
<gene>
    <name evidence="5" type="ORF">GCM10009838_34530</name>
</gene>
<evidence type="ECO:0000256" key="1">
    <source>
        <dbReference type="ARBA" id="ARBA00006484"/>
    </source>
</evidence>
<dbReference type="Proteomes" id="UP001499854">
    <property type="component" value="Unassembled WGS sequence"/>
</dbReference>
<comment type="caution">
    <text evidence="5">The sequence shown here is derived from an EMBL/GenBank/DDBJ whole genome shotgun (WGS) entry which is preliminary data.</text>
</comment>
<dbReference type="NCBIfam" id="NF005878">
    <property type="entry name" value="PRK07825.1"/>
    <property type="match status" value="1"/>
</dbReference>
<dbReference type="PRINTS" id="PR00080">
    <property type="entry name" value="SDRFAMILY"/>
</dbReference>
<sequence length="280" mass="29704">MSVHERLDGTVVAVTGAARGIGLATARRLALAGAAVALGDLDAERVKAAAEHVGTLTGSRTVGIPLDVTHRPWFAAFLDEAEDALGPLDVLVNNAGVMWVGPFAEESDEVAARQFDVNVFGVLHGMKLVVPRMRERGGGHVITIASAAARMSAPGAASYAGTKGAVYGYCAAVREELHRSGVHLSLVLPSVVDTPLAVGTARGVTRRLAPEQVAEAVFDVVLRPRFEVWVPGRIGMVWRLAGLLPERAQEALYRALVPNQLYADSLSRLAYESHAFRGDD</sequence>
<name>A0ABN2RNA0_9ACTN</name>
<keyword evidence="6" id="KW-1185">Reference proteome</keyword>